<dbReference type="SMART" id="SM01311">
    <property type="entry name" value="RPOL_N"/>
    <property type="match status" value="1"/>
</dbReference>
<dbReference type="EMBL" id="BK032770">
    <property type="protein sequence ID" value="DAF59433.1"/>
    <property type="molecule type" value="Genomic_DNA"/>
</dbReference>
<dbReference type="GO" id="GO:0000428">
    <property type="term" value="C:DNA-directed RNA polymerase complex"/>
    <property type="evidence" value="ECO:0007669"/>
    <property type="project" value="UniProtKB-KW"/>
</dbReference>
<evidence type="ECO:0000256" key="5">
    <source>
        <dbReference type="ARBA" id="ARBA00022695"/>
    </source>
</evidence>
<dbReference type="Gene3D" id="1.10.287.260">
    <property type="match status" value="1"/>
</dbReference>
<evidence type="ECO:0000256" key="6">
    <source>
        <dbReference type="ARBA" id="ARBA00023163"/>
    </source>
</evidence>
<keyword evidence="7" id="KW-1195">Viral transcription</keyword>
<name>A0A8S5T855_9CAUD</name>
<evidence type="ECO:0000256" key="8">
    <source>
        <dbReference type="ARBA" id="ARBA00048552"/>
    </source>
</evidence>
<evidence type="ECO:0000256" key="4">
    <source>
        <dbReference type="ARBA" id="ARBA00022679"/>
    </source>
</evidence>
<dbReference type="Gene3D" id="1.10.150.20">
    <property type="entry name" value="5' to 3' exonuclease, C-terminal subdomain"/>
    <property type="match status" value="1"/>
</dbReference>
<sequence>MYNMEEYESKYGEMFVRQLEVEEGYKKLAEEATSKAYAKVENSTLPEDVASQTKAGQKFIAAEWEHVNSAMKDFVETCVKPKCGTRASYVLLVQEIEKVCGLEQTINLFTLTTFTTLLNGVLKKKQSLSTFAQNISAELYTEVSLQAFLNQSEYADVIQEGIKHRVASSYKRAYVRACMERGDFSYPAWDKEQRMTLAASLVQIVLAASNYFETTTCNGLTEILPSQYLIDQWQTKTQWLIDNSYKFCPCVIPPREWENVTDGGYYGELANQVKLLRLRDHRDVFAKQYFAKLAQLELSDVRKAVNAVQNTPWKINTKVLGVLKYVIEVGGGLAGIPEVYEATRPAVLPENPTEEQLKAYKARMVGFYKLETRRKSILLRILSHIRTAEKFADFPRIYFPCNMDFRGRIYPIPVFSFQGDDVNKSLIEFADAPACEDEICWDWLLIEGANLAGVDKVSYDDRKKWVMDNEAQIMAVVNDPKGELWWADQDSPCQFLAWCFEYARAKEWKNTHNNSIVGFVCGLNIAFDGTCSGLQHFSAILRDPVGGQAVNLIPSDKPSDIYGIVAEKVNKVLEQDVLSGTPDEEATDKKGNVYLKHGSKFLSSIWVAYGVTRKVTKRSVMTLAYGSKEYGFRDQILEDTIKPDINANGEKSVFSGCDFQAAGYLAKLIWEAVGTTVIAAVEGMKWLQTCARKVTKHDQVVSWVTPLGLPVQQAYMKQEVKTIFTRCAGKQIRLYSAENTGEIDNRSQASGIAPNFIHSMDAAHLQLTICNCYDKGIHHYAMIHDSYGAPLAQAQLMYNTVRESFIQMYSDNDVFQNFLDDMEALADEKLPKIPKKGTLDINVVRESKYIFC</sequence>
<reference evidence="10" key="1">
    <citation type="journal article" date="2021" name="Proc. Natl. Acad. Sci. U.S.A.">
        <title>A Catalog of Tens of Thousands of Viruses from Human Metagenomes Reveals Hidden Associations with Chronic Diseases.</title>
        <authorList>
            <person name="Tisza M.J."/>
            <person name="Buck C.B."/>
        </authorList>
    </citation>
    <scope>NUCLEOTIDE SEQUENCE</scope>
    <source>
        <strain evidence="10">CtIZM3</strain>
    </source>
</reference>
<dbReference type="InterPro" id="IPR002092">
    <property type="entry name" value="DNA-dir_Rpol_phage-type"/>
</dbReference>
<keyword evidence="4" id="KW-0808">Transferase</keyword>
<evidence type="ECO:0000256" key="1">
    <source>
        <dbReference type="ARBA" id="ARBA00009493"/>
    </source>
</evidence>
<dbReference type="Gene3D" id="1.10.1320.10">
    <property type="entry name" value="DNA-directed RNA polymerase, N-terminal domain"/>
    <property type="match status" value="1"/>
</dbReference>
<dbReference type="InterPro" id="IPR029262">
    <property type="entry name" value="RPOL_N"/>
</dbReference>
<comment type="catalytic activity">
    <reaction evidence="8">
        <text>RNA(n) + a ribonucleoside 5'-triphosphate = RNA(n+1) + diphosphate</text>
        <dbReference type="Rhea" id="RHEA:21248"/>
        <dbReference type="Rhea" id="RHEA-COMP:14527"/>
        <dbReference type="Rhea" id="RHEA-COMP:17342"/>
        <dbReference type="ChEBI" id="CHEBI:33019"/>
        <dbReference type="ChEBI" id="CHEBI:61557"/>
        <dbReference type="ChEBI" id="CHEBI:140395"/>
        <dbReference type="EC" id="2.7.7.6"/>
    </reaction>
</comment>
<dbReference type="InterPro" id="IPR024075">
    <property type="entry name" value="DNA-dir_RNA_pol_helix_hairp_sf"/>
</dbReference>
<dbReference type="PANTHER" id="PTHR10102:SF0">
    <property type="entry name" value="DNA-DIRECTED RNA POLYMERASE, MITOCHONDRIAL"/>
    <property type="match status" value="1"/>
</dbReference>
<proteinExistence type="inferred from homology"/>
<accession>A0A8S5T855</accession>
<dbReference type="EC" id="2.7.7.6" evidence="2"/>
<protein>
    <recommendedName>
        <fullName evidence="2">DNA-directed RNA polymerase</fullName>
        <ecNumber evidence="2">2.7.7.6</ecNumber>
    </recommendedName>
</protein>
<evidence type="ECO:0000256" key="2">
    <source>
        <dbReference type="ARBA" id="ARBA00012418"/>
    </source>
</evidence>
<dbReference type="Gene3D" id="1.10.287.280">
    <property type="match status" value="1"/>
</dbReference>
<dbReference type="GO" id="GO:0003899">
    <property type="term" value="F:DNA-directed RNA polymerase activity"/>
    <property type="evidence" value="ECO:0007669"/>
    <property type="project" value="UniProtKB-EC"/>
</dbReference>
<dbReference type="GO" id="GO:0003677">
    <property type="term" value="F:DNA binding"/>
    <property type="evidence" value="ECO:0007669"/>
    <property type="project" value="InterPro"/>
</dbReference>
<evidence type="ECO:0000259" key="9">
    <source>
        <dbReference type="SMART" id="SM01311"/>
    </source>
</evidence>
<keyword evidence="5" id="KW-0548">Nucleotidyltransferase</keyword>
<dbReference type="SUPFAM" id="SSF56672">
    <property type="entry name" value="DNA/RNA polymerases"/>
    <property type="match status" value="1"/>
</dbReference>
<keyword evidence="6" id="KW-0804">Transcription</keyword>
<evidence type="ECO:0000313" key="10">
    <source>
        <dbReference type="EMBL" id="DAF59433.1"/>
    </source>
</evidence>
<comment type="similarity">
    <text evidence="1">Belongs to the phage and mitochondrial RNA polymerase family.</text>
</comment>
<keyword evidence="3" id="KW-0240">DNA-directed RNA polymerase</keyword>
<evidence type="ECO:0000256" key="3">
    <source>
        <dbReference type="ARBA" id="ARBA00022478"/>
    </source>
</evidence>
<dbReference type="PANTHER" id="PTHR10102">
    <property type="entry name" value="DNA-DIRECTED RNA POLYMERASE, MITOCHONDRIAL"/>
    <property type="match status" value="1"/>
</dbReference>
<dbReference type="GO" id="GO:0019083">
    <property type="term" value="P:viral transcription"/>
    <property type="evidence" value="ECO:0007669"/>
    <property type="project" value="UniProtKB-KW"/>
</dbReference>
<dbReference type="GO" id="GO:0006351">
    <property type="term" value="P:DNA-templated transcription"/>
    <property type="evidence" value="ECO:0007669"/>
    <property type="project" value="InterPro"/>
</dbReference>
<evidence type="ECO:0000256" key="7">
    <source>
        <dbReference type="ARBA" id="ARBA00023314"/>
    </source>
</evidence>
<dbReference type="Pfam" id="PF00940">
    <property type="entry name" value="RNA_pol"/>
    <property type="match status" value="1"/>
</dbReference>
<dbReference type="PROSITE" id="PS00489">
    <property type="entry name" value="RNA_POL_PHAGE_2"/>
    <property type="match status" value="1"/>
</dbReference>
<organism evidence="10">
    <name type="scientific">Caudovirales sp. ctIZM3</name>
    <dbReference type="NCBI Taxonomy" id="2827633"/>
    <lineage>
        <taxon>Viruses</taxon>
        <taxon>Duplodnaviria</taxon>
        <taxon>Heunggongvirae</taxon>
        <taxon>Uroviricota</taxon>
        <taxon>Caudoviricetes</taxon>
    </lineage>
</organism>
<feature type="domain" description="DNA-directed RNA polymerase N-terminal" evidence="9">
    <location>
        <begin position="16"/>
        <end position="310"/>
    </location>
</feature>
<dbReference type="InterPro" id="IPR043502">
    <property type="entry name" value="DNA/RNA_pol_sf"/>
</dbReference>
<dbReference type="InterPro" id="IPR037159">
    <property type="entry name" value="RNA_POL_N_sf"/>
</dbReference>
<dbReference type="InterPro" id="IPR046950">
    <property type="entry name" value="DNA-dir_Rpol_C_phage-type"/>
</dbReference>